<keyword evidence="3 6" id="KW-0645">Protease</keyword>
<evidence type="ECO:0000313" key="8">
    <source>
        <dbReference type="EMBL" id="MBK0395444.1"/>
    </source>
</evidence>
<dbReference type="Gene3D" id="3.60.60.10">
    <property type="entry name" value="Penicillin V Acylase, Chain A"/>
    <property type="match status" value="1"/>
</dbReference>
<comment type="caution">
    <text evidence="8">The sequence shown here is derived from an EMBL/GenBank/DDBJ whole genome shotgun (WGS) entry which is preliminary data.</text>
</comment>
<accession>A0ABS1BQC6</accession>
<evidence type="ECO:0000256" key="6">
    <source>
        <dbReference type="RuleBase" id="RU364089"/>
    </source>
</evidence>
<comment type="catalytic activity">
    <reaction evidence="1">
        <text>an L-aminoacyl-L-amino acid + H2O = 2 an L-alpha-amino acid</text>
        <dbReference type="Rhea" id="RHEA:48940"/>
        <dbReference type="ChEBI" id="CHEBI:15377"/>
        <dbReference type="ChEBI" id="CHEBI:59869"/>
        <dbReference type="ChEBI" id="CHEBI:77460"/>
        <dbReference type="EC" id="3.4.13.19"/>
    </reaction>
</comment>
<keyword evidence="4 6" id="KW-0378">Hydrolase</keyword>
<evidence type="ECO:0000256" key="3">
    <source>
        <dbReference type="ARBA" id="ARBA00022670"/>
    </source>
</evidence>
<dbReference type="InterPro" id="IPR005322">
    <property type="entry name" value="Peptidase_C69"/>
</dbReference>
<proteinExistence type="inferred from homology"/>
<dbReference type="Proteomes" id="UP000614058">
    <property type="component" value="Unassembled WGS sequence"/>
</dbReference>
<dbReference type="InterPro" id="IPR047804">
    <property type="entry name" value="C69_dipept_A-like"/>
</dbReference>
<evidence type="ECO:0000256" key="5">
    <source>
        <dbReference type="ARBA" id="ARBA00022997"/>
    </source>
</evidence>
<keyword evidence="5 6" id="KW-0224">Dipeptidase</keyword>
<organism evidence="8 9">
    <name type="scientific">Kingella bonacorsii</name>
    <dbReference type="NCBI Taxonomy" id="2796361"/>
    <lineage>
        <taxon>Bacteria</taxon>
        <taxon>Pseudomonadati</taxon>
        <taxon>Pseudomonadota</taxon>
        <taxon>Betaproteobacteria</taxon>
        <taxon>Neisseriales</taxon>
        <taxon>Neisseriaceae</taxon>
        <taxon>Kingella</taxon>
    </lineage>
</organism>
<dbReference type="EMBL" id="JAEHNZ010000001">
    <property type="protein sequence ID" value="MBK0395444.1"/>
    <property type="molecule type" value="Genomic_DNA"/>
</dbReference>
<dbReference type="EC" id="3.4.-.-" evidence="6"/>
<gene>
    <name evidence="8" type="ORF">JDW22_02285</name>
</gene>
<dbReference type="PANTHER" id="PTHR12994">
    <property type="entry name" value="SECERNIN"/>
    <property type="match status" value="1"/>
</dbReference>
<reference evidence="8 9" key="1">
    <citation type="journal article" date="2021" name="Pathogens">
        <title>Isolation and Characterization of Kingella bonacorsii sp. nov., A Novel Kingella Species Detected in a Stable Periodontitis Subject.</title>
        <authorList>
            <person name="Antezack A."/>
            <person name="Boxberger M."/>
            <person name="Rolland C."/>
            <person name="Monnet-Corti V."/>
            <person name="La Scola B."/>
        </authorList>
    </citation>
    <scope>NUCLEOTIDE SEQUENCE [LARGE SCALE GENOMIC DNA]</scope>
    <source>
        <strain evidence="8 9">Marseille-Q4569</strain>
    </source>
</reference>
<dbReference type="Pfam" id="PF03577">
    <property type="entry name" value="Peptidase_C69"/>
    <property type="match status" value="1"/>
</dbReference>
<comment type="similarity">
    <text evidence="2 6">Belongs to the peptidase C69 family.</text>
</comment>
<evidence type="ECO:0000256" key="2">
    <source>
        <dbReference type="ARBA" id="ARBA00007225"/>
    </source>
</evidence>
<protein>
    <recommendedName>
        <fullName evidence="6">Dipeptidase</fullName>
        <ecNumber evidence="6">3.4.-.-</ecNumber>
    </recommendedName>
</protein>
<dbReference type="RefSeq" id="WP_200521529.1">
    <property type="nucleotide sequence ID" value="NZ_JAEHNZ010000001.1"/>
</dbReference>
<feature type="chain" id="PRO_5045402061" description="Dipeptidase" evidence="7">
    <location>
        <begin position="26"/>
        <end position="541"/>
    </location>
</feature>
<evidence type="ECO:0000256" key="1">
    <source>
        <dbReference type="ARBA" id="ARBA00001670"/>
    </source>
</evidence>
<evidence type="ECO:0000256" key="7">
    <source>
        <dbReference type="SAM" id="SignalP"/>
    </source>
</evidence>
<dbReference type="PANTHER" id="PTHR12994:SF17">
    <property type="entry name" value="LD30995P"/>
    <property type="match status" value="1"/>
</dbReference>
<dbReference type="NCBIfam" id="NF033678">
    <property type="entry name" value="C69_fam_dipept"/>
    <property type="match status" value="1"/>
</dbReference>
<keyword evidence="7" id="KW-0732">Signal</keyword>
<evidence type="ECO:0000313" key="9">
    <source>
        <dbReference type="Proteomes" id="UP000614058"/>
    </source>
</evidence>
<name>A0ABS1BQC6_9NEIS</name>
<feature type="signal peptide" evidence="7">
    <location>
        <begin position="1"/>
        <end position="25"/>
    </location>
</feature>
<keyword evidence="9" id="KW-1185">Reference proteome</keyword>
<evidence type="ECO:0000256" key="4">
    <source>
        <dbReference type="ARBA" id="ARBA00022801"/>
    </source>
</evidence>
<sequence length="541" mass="60381">MQSAFKKTVLSALVLSLLAAPAAEACSSFIIGKKLTTDGSVLYGRTEDYPFLPQPGAHNKNYIVTPAKDYPAGSELKDRSTGFTYPHLAHEFKYTSVPDASRDTDEGVYGAHGQNEYGVTMTATTSATPHDKILAIDPLVKNGLAEAALVDLVLPRVKSAREGIELVAKVLDEKGSAEGNIIVIADKNELWYMEILSGHQYAAIKYPDDKYSIYPNTFFMGNPYELGKGNYIVSKDLENVARKANHYREVNGKFHVANSYNLDHYAARNRSRAYAGLKLLDPQSKIGYFDHHFELLQSPSNPNQKYSLADAIAIQRNRFETLKEGFIPDDQYDKRGADGRPEVKAAYDGDTYKFAPGNENVIDAHIYQIKPDLPASMASILWLSNAPSRNTPYIPFYGTVTDTHPSFKPQDFTYNPDSFYWVAWHIDQMVMQNQNLFGSSIKQKWMALEKREEAEQRARDAKYRGKTDAQAAALSGEVTRDAIARSEKLFQEMKAVEKQMMQTIKAKGGKDDSIAVLQQKFDKQKADTVKTENASEGVTAK</sequence>